<accession>V7I063</accession>
<reference evidence="1 2" key="1">
    <citation type="journal article" date="2014" name="Genome Announc.">
        <title>Genome Sequence of Youngiibacter fragilis, the Type Strain of the Genus Youngiibacter.</title>
        <authorList>
            <person name="Wawrik C.B."/>
            <person name="Callaghan A.V."/>
            <person name="Stamps B.W."/>
            <person name="Wawrik B."/>
        </authorList>
    </citation>
    <scope>NUCLEOTIDE SEQUENCE [LARGE SCALE GENOMIC DNA]</scope>
    <source>
        <strain evidence="1 2">232.1</strain>
    </source>
</reference>
<evidence type="ECO:0000313" key="2">
    <source>
        <dbReference type="Proteomes" id="UP000017747"/>
    </source>
</evidence>
<organism evidence="1 2">
    <name type="scientific">Youngiibacter fragilis 232.1</name>
    <dbReference type="NCBI Taxonomy" id="994573"/>
    <lineage>
        <taxon>Bacteria</taxon>
        <taxon>Bacillati</taxon>
        <taxon>Bacillota</taxon>
        <taxon>Clostridia</taxon>
        <taxon>Eubacteriales</taxon>
        <taxon>Clostridiaceae</taxon>
        <taxon>Youngiibacter</taxon>
    </lineage>
</organism>
<name>V7I063_9CLOT</name>
<dbReference type="Proteomes" id="UP000017747">
    <property type="component" value="Unassembled WGS sequence"/>
</dbReference>
<proteinExistence type="predicted"/>
<comment type="caution">
    <text evidence="1">The sequence shown here is derived from an EMBL/GenBank/DDBJ whole genome shotgun (WGS) entry which is preliminary data.</text>
</comment>
<dbReference type="EMBL" id="AXUN02000204">
    <property type="protein sequence ID" value="ETA79600.1"/>
    <property type="molecule type" value="Genomic_DNA"/>
</dbReference>
<keyword evidence="2" id="KW-1185">Reference proteome</keyword>
<evidence type="ECO:0000313" key="1">
    <source>
        <dbReference type="EMBL" id="ETA79600.1"/>
    </source>
</evidence>
<protein>
    <submittedName>
        <fullName evidence="1">Uncharacterized protein</fullName>
    </submittedName>
</protein>
<dbReference type="PROSITE" id="PS51257">
    <property type="entry name" value="PROKAR_LIPOPROTEIN"/>
    <property type="match status" value="1"/>
</dbReference>
<sequence length="55" mass="6230">MDIMEFRHPARAFIERQIVPDTASILQSSVSSCSEDAAFFRLMHEEPNALDGFKS</sequence>
<gene>
    <name evidence="1" type="ORF">T472_0216110</name>
</gene>
<dbReference type="AlphaFoldDB" id="V7I063"/>